<dbReference type="Gene3D" id="3.30.390.10">
    <property type="entry name" value="Enolase-like, N-terminal domain"/>
    <property type="match status" value="1"/>
</dbReference>
<dbReference type="Proteomes" id="UP000054893">
    <property type="component" value="Unassembled WGS sequence"/>
</dbReference>
<dbReference type="InterPro" id="IPR036849">
    <property type="entry name" value="Enolase-like_C_sf"/>
</dbReference>
<dbReference type="OrthoDB" id="103536at2"/>
<protein>
    <submittedName>
        <fullName evidence="3">Galactonate dehydratase</fullName>
    </submittedName>
</protein>
<dbReference type="RefSeq" id="WP_060818508.1">
    <property type="nucleotide sequence ID" value="NZ_FCOC02000004.1"/>
</dbReference>
<dbReference type="Pfam" id="PF13378">
    <property type="entry name" value="MR_MLE_C"/>
    <property type="match status" value="1"/>
</dbReference>
<sequence length="392" mass="42870">MNQNVHRITSVEALHIGQFLYARIRTEAGLTGYGEAGSWGHIEAAKAALEKFGKYLVGQDANQIELHWNVMQRFSHFRGTAVNAAVSAIDIALWDLLGKRLQVPVWQLLGGAYRNKLRVYGHVYAETLDEVLAECRRLRSEGFTAVGHINPFLDEPEGEAYFRSHAGKVRDAKERVMAFREAVGPDVDLLIEMHRRLSPAEAIAIGQVLEPLTPMWLEDPLRPEFYPQMTTVGHAIRVPIATGERFSTPAEFHLQLAGGGVRYARTSVCVCGGITGAKKIAALAEAQNVDIAPHNPLSPISLAACMQVAAAVPNFAIQEYPTGFENLVLKSGQKLLGSDLVKGHPVPKAGFIAVPDAPGIGVELHDNVEALREPLYRPVSMRRTIDGAPLDQ</sequence>
<dbReference type="InterPro" id="IPR013342">
    <property type="entry name" value="Mandelate_racemase_C"/>
</dbReference>
<feature type="domain" description="Mandelate racemase/muconate lactonizing enzyme C-terminal" evidence="2">
    <location>
        <begin position="128"/>
        <end position="239"/>
    </location>
</feature>
<accession>A0A158G0H1</accession>
<evidence type="ECO:0000313" key="3">
    <source>
        <dbReference type="EMBL" id="SAL24910.1"/>
    </source>
</evidence>
<dbReference type="Pfam" id="PF02746">
    <property type="entry name" value="MR_MLE_N"/>
    <property type="match status" value="1"/>
</dbReference>
<dbReference type="SUPFAM" id="SSF54826">
    <property type="entry name" value="Enolase N-terminal domain-like"/>
    <property type="match status" value="1"/>
</dbReference>
<dbReference type="PANTHER" id="PTHR48080">
    <property type="entry name" value="D-GALACTONATE DEHYDRATASE-RELATED"/>
    <property type="match status" value="1"/>
</dbReference>
<dbReference type="InterPro" id="IPR034593">
    <property type="entry name" value="DgoD-like"/>
</dbReference>
<evidence type="ECO:0000256" key="1">
    <source>
        <dbReference type="ARBA" id="ARBA00023239"/>
    </source>
</evidence>
<keyword evidence="1" id="KW-0456">Lyase</keyword>
<dbReference type="InterPro" id="IPR018110">
    <property type="entry name" value="Mandel_Rmase/mucon_lact_enz_CS"/>
</dbReference>
<dbReference type="CDD" id="cd03316">
    <property type="entry name" value="MR_like"/>
    <property type="match status" value="1"/>
</dbReference>
<dbReference type="GO" id="GO:0009063">
    <property type="term" value="P:amino acid catabolic process"/>
    <property type="evidence" value="ECO:0007669"/>
    <property type="project" value="InterPro"/>
</dbReference>
<dbReference type="PROSITE" id="PS00908">
    <property type="entry name" value="MR_MLE_1"/>
    <property type="match status" value="1"/>
</dbReference>
<evidence type="ECO:0000313" key="4">
    <source>
        <dbReference type="Proteomes" id="UP000054893"/>
    </source>
</evidence>
<gene>
    <name evidence="3" type="ORF">AWB64_01982</name>
</gene>
<reference evidence="3 4" key="1">
    <citation type="submission" date="2016-01" db="EMBL/GenBank/DDBJ databases">
        <authorList>
            <person name="Oliw E.H."/>
        </authorList>
    </citation>
    <scope>NUCLEOTIDE SEQUENCE [LARGE SCALE GENOMIC DNA]</scope>
    <source>
        <strain evidence="3">LMG 22029</strain>
    </source>
</reference>
<dbReference type="SFLD" id="SFLDS00001">
    <property type="entry name" value="Enolase"/>
    <property type="match status" value="1"/>
</dbReference>
<dbReference type="Gene3D" id="3.20.20.120">
    <property type="entry name" value="Enolase-like C-terminal domain"/>
    <property type="match status" value="1"/>
</dbReference>
<evidence type="ECO:0000259" key="2">
    <source>
        <dbReference type="SMART" id="SM00922"/>
    </source>
</evidence>
<dbReference type="GO" id="GO:0016829">
    <property type="term" value="F:lyase activity"/>
    <property type="evidence" value="ECO:0007669"/>
    <property type="project" value="UniProtKB-KW"/>
</dbReference>
<dbReference type="AlphaFoldDB" id="A0A158G0H1"/>
<dbReference type="SUPFAM" id="SSF51604">
    <property type="entry name" value="Enolase C-terminal domain-like"/>
    <property type="match status" value="1"/>
</dbReference>
<proteinExistence type="predicted"/>
<organism evidence="3 4">
    <name type="scientific">Caballeronia sordidicola</name>
    <name type="common">Burkholderia sordidicola</name>
    <dbReference type="NCBI Taxonomy" id="196367"/>
    <lineage>
        <taxon>Bacteria</taxon>
        <taxon>Pseudomonadati</taxon>
        <taxon>Pseudomonadota</taxon>
        <taxon>Betaproteobacteria</taxon>
        <taxon>Burkholderiales</taxon>
        <taxon>Burkholderiaceae</taxon>
        <taxon>Caballeronia</taxon>
    </lineage>
</organism>
<dbReference type="InterPro" id="IPR029065">
    <property type="entry name" value="Enolase_C-like"/>
</dbReference>
<name>A0A158G0H1_CABSO</name>
<dbReference type="SMART" id="SM00922">
    <property type="entry name" value="MR_MLE"/>
    <property type="match status" value="1"/>
</dbReference>
<dbReference type="EMBL" id="FCOC02000004">
    <property type="protein sequence ID" value="SAL24910.1"/>
    <property type="molecule type" value="Genomic_DNA"/>
</dbReference>
<dbReference type="InterPro" id="IPR029017">
    <property type="entry name" value="Enolase-like_N"/>
</dbReference>
<dbReference type="InterPro" id="IPR013341">
    <property type="entry name" value="Mandelate_racemase_N_dom"/>
</dbReference>
<dbReference type="PANTHER" id="PTHR48080:SF2">
    <property type="entry name" value="D-GALACTONATE DEHYDRATASE"/>
    <property type="match status" value="1"/>
</dbReference>